<gene>
    <name evidence="1" type="ORF">SAMN02745220_00693</name>
</gene>
<dbReference type="AlphaFoldDB" id="A0A1M7XYS3"/>
<sequence length="62" mass="7201">MKNLARLGGDEFVTFLFIGNTKEIEKIAQESIQEVFFHNSCTFQTPRVTERRSREKPGHSIM</sequence>
<accession>A0A1M7XYS3</accession>
<proteinExistence type="predicted"/>
<protein>
    <submittedName>
        <fullName evidence="1">Uncharacterized protein</fullName>
    </submittedName>
</protein>
<evidence type="ECO:0000313" key="1">
    <source>
        <dbReference type="EMBL" id="SHO44190.1"/>
    </source>
</evidence>
<reference evidence="1 2" key="1">
    <citation type="submission" date="2016-12" db="EMBL/GenBank/DDBJ databases">
        <authorList>
            <person name="Song W.-J."/>
            <person name="Kurnit D.M."/>
        </authorList>
    </citation>
    <scope>NUCLEOTIDE SEQUENCE [LARGE SCALE GENOMIC DNA]</scope>
    <source>
        <strain evidence="1 2">DSM 18488</strain>
    </source>
</reference>
<organism evidence="1 2">
    <name type="scientific">Desulfopila aestuarii DSM 18488</name>
    <dbReference type="NCBI Taxonomy" id="1121416"/>
    <lineage>
        <taxon>Bacteria</taxon>
        <taxon>Pseudomonadati</taxon>
        <taxon>Thermodesulfobacteriota</taxon>
        <taxon>Desulfobulbia</taxon>
        <taxon>Desulfobulbales</taxon>
        <taxon>Desulfocapsaceae</taxon>
        <taxon>Desulfopila</taxon>
    </lineage>
</organism>
<dbReference type="EMBL" id="FRFE01000002">
    <property type="protein sequence ID" value="SHO44190.1"/>
    <property type="molecule type" value="Genomic_DNA"/>
</dbReference>
<keyword evidence="2" id="KW-1185">Reference proteome</keyword>
<name>A0A1M7XYS3_9BACT</name>
<dbReference type="Proteomes" id="UP000184603">
    <property type="component" value="Unassembled WGS sequence"/>
</dbReference>
<evidence type="ECO:0000313" key="2">
    <source>
        <dbReference type="Proteomes" id="UP000184603"/>
    </source>
</evidence>